<name>A0A2T6ZNZ3_TUBBO</name>
<evidence type="ECO:0000313" key="5">
    <source>
        <dbReference type="EMBL" id="PUU77206.1"/>
    </source>
</evidence>
<evidence type="ECO:0000256" key="1">
    <source>
        <dbReference type="ARBA" id="ARBA00023015"/>
    </source>
</evidence>
<dbReference type="GO" id="GO:0000981">
    <property type="term" value="F:DNA-binding transcription factor activity, RNA polymerase II-specific"/>
    <property type="evidence" value="ECO:0007669"/>
    <property type="project" value="TreeGrafter"/>
</dbReference>
<keyword evidence="1" id="KW-0805">Transcription regulation</keyword>
<comment type="caution">
    <text evidence="5">The sequence shown here is derived from an EMBL/GenBank/DDBJ whole genome shotgun (WGS) entry which is preliminary data.</text>
</comment>
<dbReference type="Proteomes" id="UP000244722">
    <property type="component" value="Unassembled WGS sequence"/>
</dbReference>
<evidence type="ECO:0000256" key="2">
    <source>
        <dbReference type="ARBA" id="ARBA00023163"/>
    </source>
</evidence>
<evidence type="ECO:0000313" key="6">
    <source>
        <dbReference type="Proteomes" id="UP000244722"/>
    </source>
</evidence>
<feature type="region of interest" description="Disordered" evidence="4">
    <location>
        <begin position="1"/>
        <end position="55"/>
    </location>
</feature>
<organism evidence="5 6">
    <name type="scientific">Tuber borchii</name>
    <name type="common">White truffle</name>
    <dbReference type="NCBI Taxonomy" id="42251"/>
    <lineage>
        <taxon>Eukaryota</taxon>
        <taxon>Fungi</taxon>
        <taxon>Dikarya</taxon>
        <taxon>Ascomycota</taxon>
        <taxon>Pezizomycotina</taxon>
        <taxon>Pezizomycetes</taxon>
        <taxon>Pezizales</taxon>
        <taxon>Tuberaceae</taxon>
        <taxon>Tuber</taxon>
    </lineage>
</organism>
<dbReference type="GO" id="GO:0000978">
    <property type="term" value="F:RNA polymerase II cis-regulatory region sequence-specific DNA binding"/>
    <property type="evidence" value="ECO:0007669"/>
    <property type="project" value="TreeGrafter"/>
</dbReference>
<evidence type="ECO:0000256" key="4">
    <source>
        <dbReference type="SAM" id="MobiDB-lite"/>
    </source>
</evidence>
<feature type="compositionally biased region" description="Polar residues" evidence="4">
    <location>
        <begin position="29"/>
        <end position="55"/>
    </location>
</feature>
<dbReference type="AlphaFoldDB" id="A0A2T6ZNZ3"/>
<dbReference type="OrthoDB" id="1919336at2759"/>
<dbReference type="CDD" id="cd12148">
    <property type="entry name" value="fungal_TF_MHR"/>
    <property type="match status" value="1"/>
</dbReference>
<dbReference type="PANTHER" id="PTHR47424:SF9">
    <property type="entry name" value="TAH-2"/>
    <property type="match status" value="1"/>
</dbReference>
<dbReference type="EMBL" id="NESQ01000159">
    <property type="protein sequence ID" value="PUU77206.1"/>
    <property type="molecule type" value="Genomic_DNA"/>
</dbReference>
<accession>A0A2T6ZNZ3</accession>
<evidence type="ECO:0008006" key="7">
    <source>
        <dbReference type="Google" id="ProtNLM"/>
    </source>
</evidence>
<feature type="region of interest" description="Disordered" evidence="4">
    <location>
        <begin position="579"/>
        <end position="609"/>
    </location>
</feature>
<feature type="compositionally biased region" description="Low complexity" evidence="4">
    <location>
        <begin position="1"/>
        <end position="24"/>
    </location>
</feature>
<feature type="compositionally biased region" description="Polar residues" evidence="4">
    <location>
        <begin position="579"/>
        <end position="588"/>
    </location>
</feature>
<dbReference type="GO" id="GO:0000435">
    <property type="term" value="P:positive regulation of transcription from RNA polymerase II promoter by galactose"/>
    <property type="evidence" value="ECO:0007669"/>
    <property type="project" value="TreeGrafter"/>
</dbReference>
<dbReference type="PANTHER" id="PTHR47424">
    <property type="entry name" value="REGULATORY PROTEIN GAL4"/>
    <property type="match status" value="1"/>
</dbReference>
<dbReference type="GO" id="GO:0005634">
    <property type="term" value="C:nucleus"/>
    <property type="evidence" value="ECO:0007669"/>
    <property type="project" value="TreeGrafter"/>
</dbReference>
<gene>
    <name evidence="5" type="ORF">B9Z19DRAFT_182300</name>
</gene>
<feature type="region of interest" description="Disordered" evidence="4">
    <location>
        <begin position="481"/>
        <end position="507"/>
    </location>
</feature>
<reference evidence="5 6" key="1">
    <citation type="submission" date="2017-04" db="EMBL/GenBank/DDBJ databases">
        <title>Draft genome sequence of Tuber borchii Vittad., a whitish edible truffle.</title>
        <authorList>
            <consortium name="DOE Joint Genome Institute"/>
            <person name="Murat C."/>
            <person name="Kuo A."/>
            <person name="Barry K.W."/>
            <person name="Clum A."/>
            <person name="Dockter R.B."/>
            <person name="Fauchery L."/>
            <person name="Iotti M."/>
            <person name="Kohler A."/>
            <person name="Labutti K."/>
            <person name="Lindquist E.A."/>
            <person name="Lipzen A."/>
            <person name="Ohm R.A."/>
            <person name="Wang M."/>
            <person name="Grigoriev I.V."/>
            <person name="Zambonelli A."/>
            <person name="Martin F.M."/>
        </authorList>
    </citation>
    <scope>NUCLEOTIDE SEQUENCE [LARGE SCALE GENOMIC DNA]</scope>
    <source>
        <strain evidence="5 6">Tbo3840</strain>
    </source>
</reference>
<sequence>MLTRQPAMSVSSSVVSSPAPSDASLGAASPSSNCLCNRNQNQNHAKRNNSFTDSTMPASVGEKMDLVSPLPSPLTSSRYTFYSLRELPPLEITSRLVSAFIRGTSSLIYVLAEYEAMELISDIYTPNLEPTTAGLCELLAVIAVGAQYADVGSDTTMALFRSAKWYLDIEYGKDVDVLRKMRVSMLVGLFLIFEKSFFAIDYLAIRLAKSTGINKTTRSKPYSEREWASWRRVWGSLIFLDGWMASSIGIMPKISPGEDPIYAEGYRTCTNDSDAYLHSELIKLGILMGTITKNVYASAGTDFAPIAEHSKKLRAWQSSLPEPFRLTRSVSGNDSKQRSSVLLTHCSYLNCIILMSRKVLVEMCATHDSHMDDARRGLADEYAQMCVSAGRQLATVIGVIHSEGRLVRRCWLTIQSAYTAGLIASLCLATRQCRETTNFTVSSQDNELLTQCAGALKFCASCDNVAQRYLDILNSVRRSIESATPPSFSPPSSTGKKPPPKRLRTYPDQGFGRFQYPRFTDTDPVIQFIINLLRNPFGGEMRVLDGENTPLKVFPENWRFLCPEPPRNIGGFRTPSLTPEESTFQTSRPGPACVVSPSTGSDSLESSRRRKIPFRTKEEFEAFFRRVA</sequence>
<dbReference type="InterPro" id="IPR051127">
    <property type="entry name" value="Fungal_SecMet_Regulators"/>
</dbReference>
<keyword evidence="2" id="KW-0804">Transcription</keyword>
<dbReference type="STRING" id="42251.A0A2T6ZNZ3"/>
<keyword evidence="3" id="KW-0539">Nucleus</keyword>
<evidence type="ECO:0000256" key="3">
    <source>
        <dbReference type="ARBA" id="ARBA00023242"/>
    </source>
</evidence>
<keyword evidence="6" id="KW-1185">Reference proteome</keyword>
<protein>
    <recommendedName>
        <fullName evidence="7">Transcription factor domain-containing protein</fullName>
    </recommendedName>
</protein>
<proteinExistence type="predicted"/>